<dbReference type="RefSeq" id="WP_109533702.1">
    <property type="nucleotide sequence ID" value="NZ_QEYD01000007.1"/>
</dbReference>
<proteinExistence type="predicted"/>
<keyword evidence="2" id="KW-0808">Transferase</keyword>
<dbReference type="InterPro" id="IPR025870">
    <property type="entry name" value="Glyoxalase-like_dom"/>
</dbReference>
<dbReference type="OrthoDB" id="8451710at2"/>
<dbReference type="Gene3D" id="3.10.180.10">
    <property type="entry name" value="2,3-Dihydroxybiphenyl 1,2-Dioxygenase, domain 1"/>
    <property type="match status" value="1"/>
</dbReference>
<evidence type="ECO:0000259" key="1">
    <source>
        <dbReference type="Pfam" id="PF13468"/>
    </source>
</evidence>
<dbReference type="Proteomes" id="UP000244940">
    <property type="component" value="Unassembled WGS sequence"/>
</dbReference>
<keyword evidence="2" id="KW-0418">Kinase</keyword>
<reference evidence="2 3" key="1">
    <citation type="submission" date="2018-05" db="EMBL/GenBank/DDBJ databases">
        <title>Pararhodobacter marina sp. nov., isolated from deep-sea water of the Indian Ocean.</title>
        <authorList>
            <person name="Lai Q.Sr."/>
            <person name="Liu X."/>
            <person name="Shao Z."/>
        </authorList>
    </citation>
    <scope>NUCLEOTIDE SEQUENCE [LARGE SCALE GENOMIC DNA]</scope>
    <source>
        <strain evidence="2 3">CIC4N-9</strain>
    </source>
</reference>
<dbReference type="InterPro" id="IPR029068">
    <property type="entry name" value="Glyas_Bleomycin-R_OHBP_Dase"/>
</dbReference>
<gene>
    <name evidence="2" type="ORF">C4N9_12680</name>
</gene>
<organism evidence="2 3">
    <name type="scientific">Pararhodobacter marinus</name>
    <dbReference type="NCBI Taxonomy" id="2184063"/>
    <lineage>
        <taxon>Bacteria</taxon>
        <taxon>Pseudomonadati</taxon>
        <taxon>Pseudomonadota</taxon>
        <taxon>Alphaproteobacteria</taxon>
        <taxon>Rhodobacterales</taxon>
        <taxon>Paracoccaceae</taxon>
        <taxon>Pararhodobacter</taxon>
    </lineage>
</organism>
<evidence type="ECO:0000313" key="2">
    <source>
        <dbReference type="EMBL" id="PWE28195.1"/>
    </source>
</evidence>
<dbReference type="AlphaFoldDB" id="A0A2U2C8J1"/>
<evidence type="ECO:0000313" key="3">
    <source>
        <dbReference type="Proteomes" id="UP000244940"/>
    </source>
</evidence>
<name>A0A2U2C8J1_9RHOB</name>
<dbReference type="GO" id="GO:0016301">
    <property type="term" value="F:kinase activity"/>
    <property type="evidence" value="ECO:0007669"/>
    <property type="project" value="UniProtKB-KW"/>
</dbReference>
<sequence>MAIFDHLAFAAASLEEGAAAVERALGVPLEPGGAHAQMGTHNRLLSLGPGEYFELIAIDPEGTPPGRPRWFALDDFSGAPRPQSWIVQAPDLEEALKIAPFGSGEPMLFQRNALTWRFAVPDSGLQPFDGISPAVIEWGEGVPHPSERLPDRGVRLTGLVLRHPRPQDLARALEPLIDDPRLRFDTGAPGIRAEFDTPDGPRVLE</sequence>
<feature type="domain" description="Glyoxalase-like" evidence="1">
    <location>
        <begin position="4"/>
        <end position="176"/>
    </location>
</feature>
<comment type="caution">
    <text evidence="2">The sequence shown here is derived from an EMBL/GenBank/DDBJ whole genome shotgun (WGS) entry which is preliminary data.</text>
</comment>
<keyword evidence="3" id="KW-1185">Reference proteome</keyword>
<protein>
    <submittedName>
        <fullName evidence="2">Polyphosphate kinase</fullName>
    </submittedName>
</protein>
<dbReference type="Pfam" id="PF13468">
    <property type="entry name" value="Glyoxalase_3"/>
    <property type="match status" value="1"/>
</dbReference>
<accession>A0A2U2C8J1</accession>
<dbReference type="GeneID" id="94365747"/>
<dbReference type="EMBL" id="QEYD01000007">
    <property type="protein sequence ID" value="PWE28195.1"/>
    <property type="molecule type" value="Genomic_DNA"/>
</dbReference>